<keyword evidence="3" id="KW-1185">Reference proteome</keyword>
<dbReference type="HOGENOM" id="CLU_2234487_0_0_5"/>
<dbReference type="STRING" id="316058.RPB_2420"/>
<evidence type="ECO:0000256" key="1">
    <source>
        <dbReference type="SAM" id="MobiDB-lite"/>
    </source>
</evidence>
<dbReference type="RefSeq" id="WP_011441310.1">
    <property type="nucleotide sequence ID" value="NC_007778.1"/>
</dbReference>
<evidence type="ECO:0000313" key="3">
    <source>
        <dbReference type="Proteomes" id="UP000008809"/>
    </source>
</evidence>
<gene>
    <name evidence="2" type="ordered locus">RPB_2420</name>
</gene>
<sequence>MALRSGNSSSDRDGGPVEAAGYLSEAISELIQIAQVHRLDMLCYLLDMARLEAGEIVRLRAGCCAQRSETVHAGYERSGPNPHPVSAFQDQGAERRVHRGPGGTD</sequence>
<accession>Q2IXD5</accession>
<organism evidence="2 3">
    <name type="scientific">Rhodopseudomonas palustris (strain HaA2)</name>
    <dbReference type="NCBI Taxonomy" id="316058"/>
    <lineage>
        <taxon>Bacteria</taxon>
        <taxon>Pseudomonadati</taxon>
        <taxon>Pseudomonadota</taxon>
        <taxon>Alphaproteobacteria</taxon>
        <taxon>Hyphomicrobiales</taxon>
        <taxon>Nitrobacteraceae</taxon>
        <taxon>Rhodopseudomonas</taxon>
    </lineage>
</organism>
<dbReference type="AlphaFoldDB" id="Q2IXD5"/>
<proteinExistence type="predicted"/>
<evidence type="ECO:0000313" key="2">
    <source>
        <dbReference type="EMBL" id="ABD07125.1"/>
    </source>
</evidence>
<dbReference type="KEGG" id="rpb:RPB_2420"/>
<feature type="region of interest" description="Disordered" evidence="1">
    <location>
        <begin position="73"/>
        <end position="105"/>
    </location>
</feature>
<dbReference type="Proteomes" id="UP000008809">
    <property type="component" value="Chromosome"/>
</dbReference>
<reference evidence="2 3" key="1">
    <citation type="submission" date="2006-01" db="EMBL/GenBank/DDBJ databases">
        <title>Complete sequence of Rhodopseudomonas palustris HaA2.</title>
        <authorList>
            <consortium name="US DOE Joint Genome Institute"/>
            <person name="Copeland A."/>
            <person name="Lucas S."/>
            <person name="Lapidus A."/>
            <person name="Barry K."/>
            <person name="Detter J.C."/>
            <person name="Glavina T."/>
            <person name="Hammon N."/>
            <person name="Israni S."/>
            <person name="Pitluck S."/>
            <person name="Chain P."/>
            <person name="Malfatti S."/>
            <person name="Shin M."/>
            <person name="Vergez L."/>
            <person name="Schmutz J."/>
            <person name="Larimer F."/>
            <person name="Land M."/>
            <person name="Hauser L."/>
            <person name="Pelletier D.A."/>
            <person name="Kyrpides N."/>
            <person name="Anderson I."/>
            <person name="Oda Y."/>
            <person name="Harwood C.S."/>
            <person name="Richardson P."/>
        </authorList>
    </citation>
    <scope>NUCLEOTIDE SEQUENCE [LARGE SCALE GENOMIC DNA]</scope>
    <source>
        <strain evidence="2 3">HaA2</strain>
    </source>
</reference>
<protein>
    <submittedName>
        <fullName evidence="2">Uncharacterized protein</fullName>
    </submittedName>
</protein>
<name>Q2IXD5_RHOP2</name>
<dbReference type="EMBL" id="CP000250">
    <property type="protein sequence ID" value="ABD07125.1"/>
    <property type="molecule type" value="Genomic_DNA"/>
</dbReference>